<dbReference type="Proteomes" id="UP000664167">
    <property type="component" value="Unassembled WGS sequence"/>
</dbReference>
<dbReference type="RefSeq" id="WP_206960835.1">
    <property type="nucleotide sequence ID" value="NZ_BAAAJJ010000002.1"/>
</dbReference>
<evidence type="ECO:0000259" key="1">
    <source>
        <dbReference type="Pfam" id="PF18029"/>
    </source>
</evidence>
<name>A0A939F3G6_9ACTN</name>
<keyword evidence="3" id="KW-1185">Reference proteome</keyword>
<dbReference type="PANTHER" id="PTHR35908">
    <property type="entry name" value="HYPOTHETICAL FUSION PROTEIN"/>
    <property type="match status" value="1"/>
</dbReference>
<dbReference type="InterPro" id="IPR041581">
    <property type="entry name" value="Glyoxalase_6"/>
</dbReference>
<dbReference type="EMBL" id="JAFLRJ010000051">
    <property type="protein sequence ID" value="MBO0511417.1"/>
    <property type="molecule type" value="Genomic_DNA"/>
</dbReference>
<gene>
    <name evidence="2" type="ORF">J0695_06290</name>
</gene>
<comment type="caution">
    <text evidence="2">The sequence shown here is derived from an EMBL/GenBank/DDBJ whole genome shotgun (WGS) entry which is preliminary data.</text>
</comment>
<dbReference type="PANTHER" id="PTHR35908:SF1">
    <property type="entry name" value="CONSERVED PROTEIN"/>
    <property type="match status" value="1"/>
</dbReference>
<dbReference type="AlphaFoldDB" id="A0A939F3G6"/>
<protein>
    <submittedName>
        <fullName evidence="2">VOC family protein</fullName>
    </submittedName>
</protein>
<evidence type="ECO:0000313" key="3">
    <source>
        <dbReference type="Proteomes" id="UP000664167"/>
    </source>
</evidence>
<reference evidence="2" key="1">
    <citation type="submission" date="2021-03" db="EMBL/GenBank/DDBJ databases">
        <title>Streptomyces poriferae sp. nov., a novel marine sponge-derived Actinobacteria species with anti-MRSA activity.</title>
        <authorList>
            <person name="Sandoval-Powers M."/>
            <person name="Kralova S."/>
            <person name="Nguyen G.-S."/>
            <person name="Fawwal D."/>
            <person name="Degnes K."/>
            <person name="Klinkenberg G."/>
            <person name="Sletta H."/>
            <person name="Wentzel A."/>
            <person name="Liles M.R."/>
        </authorList>
    </citation>
    <scope>NUCLEOTIDE SEQUENCE</scope>
    <source>
        <strain evidence="2">DSM 41794</strain>
    </source>
</reference>
<dbReference type="SUPFAM" id="SSF54593">
    <property type="entry name" value="Glyoxalase/Bleomycin resistance protein/Dihydroxybiphenyl dioxygenase"/>
    <property type="match status" value="2"/>
</dbReference>
<dbReference type="InterPro" id="IPR029068">
    <property type="entry name" value="Glyas_Bleomycin-R_OHBP_Dase"/>
</dbReference>
<sequence>MTQAIRWSYVFVDRPREQFDLSSEFWTQITATHLSERRGDQGEFATLLPQTGDACVKVQGVEAGGGAHLDLAVEDVDTFVRTAEALGATVAYPQPGWAVMRSPGGQLFCVVPWEGEAVRSGAVEGPEGAYSRLDQICIDLAPALYDTEAAFWAALTGWERVTGSRPEFQRVAPTPDLPVRILLQRLAEDRPTSAHLDLACTDVDAVRTWHEKHGATLVRRFAHWTVMRDPAGALYCLTSRDPHTGNPTG</sequence>
<accession>A0A939F3G6</accession>
<feature type="domain" description="Glyoxalase-like" evidence="1">
    <location>
        <begin position="135"/>
        <end position="238"/>
    </location>
</feature>
<evidence type="ECO:0000313" key="2">
    <source>
        <dbReference type="EMBL" id="MBO0511417.1"/>
    </source>
</evidence>
<feature type="domain" description="Glyoxalase-like" evidence="1">
    <location>
        <begin position="12"/>
        <end position="111"/>
    </location>
</feature>
<organism evidence="2 3">
    <name type="scientific">Streptomyces beijiangensis</name>
    <dbReference type="NCBI Taxonomy" id="163361"/>
    <lineage>
        <taxon>Bacteria</taxon>
        <taxon>Bacillati</taxon>
        <taxon>Actinomycetota</taxon>
        <taxon>Actinomycetes</taxon>
        <taxon>Kitasatosporales</taxon>
        <taxon>Streptomycetaceae</taxon>
        <taxon>Streptomyces</taxon>
    </lineage>
</organism>
<proteinExistence type="predicted"/>
<dbReference type="Pfam" id="PF18029">
    <property type="entry name" value="Glyoxalase_6"/>
    <property type="match status" value="2"/>
</dbReference>
<dbReference type="Gene3D" id="3.10.180.10">
    <property type="entry name" value="2,3-Dihydroxybiphenyl 1,2-Dioxygenase, domain 1"/>
    <property type="match status" value="2"/>
</dbReference>